<dbReference type="Proteomes" id="UP001283361">
    <property type="component" value="Unassembled WGS sequence"/>
</dbReference>
<sequence length="102" mass="11210">MRPTPTATRMARRVSRKPTAVLTLHPPESDLLNVVLMSGSTYLFAGATVTAGRNSTGGRSSEAHDKLRQRRREISKGKYPALVRLLVIPKSTRLASALIRRS</sequence>
<name>A0AAE0ZW92_9GAST</name>
<dbReference type="AlphaFoldDB" id="A0AAE0ZW92"/>
<proteinExistence type="predicted"/>
<evidence type="ECO:0000313" key="1">
    <source>
        <dbReference type="EMBL" id="KAK3776843.1"/>
    </source>
</evidence>
<keyword evidence="2" id="KW-1185">Reference proteome</keyword>
<comment type="caution">
    <text evidence="1">The sequence shown here is derived from an EMBL/GenBank/DDBJ whole genome shotgun (WGS) entry which is preliminary data.</text>
</comment>
<evidence type="ECO:0000313" key="2">
    <source>
        <dbReference type="Proteomes" id="UP001283361"/>
    </source>
</evidence>
<gene>
    <name evidence="1" type="ORF">RRG08_024617</name>
</gene>
<accession>A0AAE0ZW92</accession>
<protein>
    <submittedName>
        <fullName evidence="1">Uncharacterized protein</fullName>
    </submittedName>
</protein>
<dbReference type="EMBL" id="JAWDGP010003173">
    <property type="protein sequence ID" value="KAK3776843.1"/>
    <property type="molecule type" value="Genomic_DNA"/>
</dbReference>
<reference evidence="1" key="1">
    <citation type="journal article" date="2023" name="G3 (Bethesda)">
        <title>A reference genome for the long-term kleptoplast-retaining sea slug Elysia crispata morphotype clarki.</title>
        <authorList>
            <person name="Eastman K.E."/>
            <person name="Pendleton A.L."/>
            <person name="Shaikh M.A."/>
            <person name="Suttiyut T."/>
            <person name="Ogas R."/>
            <person name="Tomko P."/>
            <person name="Gavelis G."/>
            <person name="Widhalm J.R."/>
            <person name="Wisecaver J.H."/>
        </authorList>
    </citation>
    <scope>NUCLEOTIDE SEQUENCE</scope>
    <source>
        <strain evidence="1">ECLA1</strain>
    </source>
</reference>
<organism evidence="1 2">
    <name type="scientific">Elysia crispata</name>
    <name type="common">lettuce slug</name>
    <dbReference type="NCBI Taxonomy" id="231223"/>
    <lineage>
        <taxon>Eukaryota</taxon>
        <taxon>Metazoa</taxon>
        <taxon>Spiralia</taxon>
        <taxon>Lophotrochozoa</taxon>
        <taxon>Mollusca</taxon>
        <taxon>Gastropoda</taxon>
        <taxon>Heterobranchia</taxon>
        <taxon>Euthyneura</taxon>
        <taxon>Panpulmonata</taxon>
        <taxon>Sacoglossa</taxon>
        <taxon>Placobranchoidea</taxon>
        <taxon>Plakobranchidae</taxon>
        <taxon>Elysia</taxon>
    </lineage>
</organism>